<keyword evidence="3" id="KW-1185">Reference proteome</keyword>
<reference evidence="3" key="1">
    <citation type="submission" date="2022-10" db="EMBL/GenBank/DDBJ databases">
        <title>Genome assembly of Pristionchus species.</title>
        <authorList>
            <person name="Yoshida K."/>
            <person name="Sommer R.J."/>
        </authorList>
    </citation>
    <scope>NUCLEOTIDE SEQUENCE [LARGE SCALE GENOMIC DNA]</scope>
    <source>
        <strain evidence="3">RS5460</strain>
    </source>
</reference>
<protein>
    <submittedName>
        <fullName evidence="2">Uncharacterized protein</fullName>
    </submittedName>
</protein>
<evidence type="ECO:0000313" key="3">
    <source>
        <dbReference type="Proteomes" id="UP001328107"/>
    </source>
</evidence>
<evidence type="ECO:0000313" key="2">
    <source>
        <dbReference type="EMBL" id="GMR55698.1"/>
    </source>
</evidence>
<organism evidence="2 3">
    <name type="scientific">Pristionchus mayeri</name>
    <dbReference type="NCBI Taxonomy" id="1317129"/>
    <lineage>
        <taxon>Eukaryota</taxon>
        <taxon>Metazoa</taxon>
        <taxon>Ecdysozoa</taxon>
        <taxon>Nematoda</taxon>
        <taxon>Chromadorea</taxon>
        <taxon>Rhabditida</taxon>
        <taxon>Rhabditina</taxon>
        <taxon>Diplogasteromorpha</taxon>
        <taxon>Diplogasteroidea</taxon>
        <taxon>Neodiplogasteridae</taxon>
        <taxon>Pristionchus</taxon>
    </lineage>
</organism>
<accession>A0AAN5D303</accession>
<gene>
    <name evidence="2" type="ORF">PMAYCL1PPCAC_25893</name>
</gene>
<feature type="coiled-coil region" evidence="1">
    <location>
        <begin position="26"/>
        <end position="84"/>
    </location>
</feature>
<dbReference type="AlphaFoldDB" id="A0AAN5D303"/>
<evidence type="ECO:0000256" key="1">
    <source>
        <dbReference type="SAM" id="Coils"/>
    </source>
</evidence>
<comment type="caution">
    <text evidence="2">The sequence shown here is derived from an EMBL/GenBank/DDBJ whole genome shotgun (WGS) entry which is preliminary data.</text>
</comment>
<proteinExistence type="predicted"/>
<name>A0AAN5D303_9BILA</name>
<dbReference type="Proteomes" id="UP001328107">
    <property type="component" value="Unassembled WGS sequence"/>
</dbReference>
<sequence>EEKEEERRGLAVDASARAVLRGPQVAQLMTANVEDLRSKIAEMEANVAKAYDERDRSLAKAIKLQEENVQLKEAARAKRESDEAADEQRKTACRELRRAFRGDDVTAARGGAIED</sequence>
<feature type="non-terminal residue" evidence="2">
    <location>
        <position position="1"/>
    </location>
</feature>
<dbReference type="EMBL" id="BTRK01000005">
    <property type="protein sequence ID" value="GMR55698.1"/>
    <property type="molecule type" value="Genomic_DNA"/>
</dbReference>
<feature type="non-terminal residue" evidence="2">
    <location>
        <position position="115"/>
    </location>
</feature>
<keyword evidence="1" id="KW-0175">Coiled coil</keyword>